<evidence type="ECO:0000256" key="5">
    <source>
        <dbReference type="ARBA" id="ARBA00022692"/>
    </source>
</evidence>
<dbReference type="GO" id="GO:0015562">
    <property type="term" value="F:efflux transmembrane transporter activity"/>
    <property type="evidence" value="ECO:0007669"/>
    <property type="project" value="InterPro"/>
</dbReference>
<reference evidence="9" key="2">
    <citation type="submission" date="2025-08" db="UniProtKB">
        <authorList>
            <consortium name="RefSeq"/>
        </authorList>
    </citation>
    <scope>IDENTIFICATION</scope>
</reference>
<evidence type="ECO:0000256" key="4">
    <source>
        <dbReference type="ARBA" id="ARBA00022452"/>
    </source>
</evidence>
<dbReference type="PANTHER" id="PTHR30026:SF20">
    <property type="entry name" value="OUTER MEMBRANE PROTEIN TOLC"/>
    <property type="match status" value="1"/>
</dbReference>
<name>A0A9U5CWQ7_9BURK</name>
<evidence type="ECO:0000256" key="1">
    <source>
        <dbReference type="ARBA" id="ARBA00004442"/>
    </source>
</evidence>
<dbReference type="GO" id="GO:0009279">
    <property type="term" value="C:cell outer membrane"/>
    <property type="evidence" value="ECO:0007669"/>
    <property type="project" value="UniProtKB-SubCell"/>
</dbReference>
<comment type="subcellular location">
    <subcellularLocation>
        <location evidence="1">Cell outer membrane</location>
    </subcellularLocation>
</comment>
<reference evidence="9" key="1">
    <citation type="journal article" date="2001" name="Eur. J. Biochem.">
        <title>The role of the TolC family in protein transport and multidrug efflux. From stereochemical certainty to mechanistic hypothesis.</title>
        <authorList>
            <person name="Sharff A."/>
            <person name="Fanutti C."/>
            <person name="Shi J."/>
            <person name="Calladine C."/>
            <person name="Luisi B."/>
        </authorList>
    </citation>
    <scope>NUCLEOTIDE SEQUENCE</scope>
</reference>
<dbReference type="AlphaFoldDB" id="A0A9U5CWQ7"/>
<evidence type="ECO:0000256" key="7">
    <source>
        <dbReference type="ARBA" id="ARBA00023237"/>
    </source>
</evidence>
<accession>A0A9U5CWQ7</accession>
<dbReference type="RefSeq" id="WP_245591288.1">
    <property type="nucleotide sequence ID" value="NZ_AXWS01000007.1"/>
</dbReference>
<evidence type="ECO:0000256" key="2">
    <source>
        <dbReference type="ARBA" id="ARBA00007613"/>
    </source>
</evidence>
<keyword evidence="4" id="KW-1134">Transmembrane beta strand</keyword>
<comment type="similarity">
    <text evidence="2">Belongs to the outer membrane factor (OMF) (TC 1.B.17) family.</text>
</comment>
<keyword evidence="6" id="KW-0472">Membrane</keyword>
<dbReference type="GO" id="GO:1990281">
    <property type="term" value="C:efflux pump complex"/>
    <property type="evidence" value="ECO:0007669"/>
    <property type="project" value="TreeGrafter"/>
</dbReference>
<sequence>MQSLAGASSSLASALRAIGALLLPVAALLAAAPAGAQSLREFYDSALASDPVYAAARAQAQSVREREPQAFAALLPNLGFTAGIQAYSLDANVRGPSSHSDSTRNWTLQLSQPLFRWQNYVGWQQAKLAVAASEATLLQAQQDLRLRLTRAYLDVLAAEDTVAFVRAKKAAIAEQLASAKRNFEVGTATITDTNEAQARYDLAIAEELGAENDVATRRTALLQVSGRLPGELVPLRAPVTLAAPDPASIDDWVAAAEADNPQVQAAGINAEIAMREIERARAGHLPTVDVVASRNYQSNIQTYAISGIPNTSLRTDSIGLQLSVPLFAGGGTQARVRETVSLDEQARQNTENARRQAAQTARQTYLGVTTGLAQVRALETAEKSSQSALDSNLLGYKVGVRVNIDVLNAQQQLFSTRRDLAKARYDAIYTGLQLKAAAGRLGDDELVATDGLFGR</sequence>
<dbReference type="Proteomes" id="UP000675920">
    <property type="component" value="Unplaced"/>
</dbReference>
<keyword evidence="7" id="KW-0998">Cell outer membrane</keyword>
<proteinExistence type="inferred from homology"/>
<dbReference type="Gene3D" id="1.20.1600.10">
    <property type="entry name" value="Outer membrane efflux proteins (OEP)"/>
    <property type="match status" value="1"/>
</dbReference>
<evidence type="ECO:0000256" key="3">
    <source>
        <dbReference type="ARBA" id="ARBA00022448"/>
    </source>
</evidence>
<organism evidence="8 9">
    <name type="scientific">Derxia gummosa DSM 723</name>
    <dbReference type="NCBI Taxonomy" id="1121388"/>
    <lineage>
        <taxon>Bacteria</taxon>
        <taxon>Pseudomonadati</taxon>
        <taxon>Pseudomonadota</taxon>
        <taxon>Betaproteobacteria</taxon>
        <taxon>Burkholderiales</taxon>
        <taxon>Alcaligenaceae</taxon>
        <taxon>Derxia</taxon>
    </lineage>
</organism>
<keyword evidence="3" id="KW-0813">Transport</keyword>
<dbReference type="InterPro" id="IPR010130">
    <property type="entry name" value="T1SS_OMP_TolC"/>
</dbReference>
<keyword evidence="5" id="KW-0812">Transmembrane</keyword>
<dbReference type="InterPro" id="IPR051906">
    <property type="entry name" value="TolC-like"/>
</dbReference>
<dbReference type="GO" id="GO:0015288">
    <property type="term" value="F:porin activity"/>
    <property type="evidence" value="ECO:0007669"/>
    <property type="project" value="TreeGrafter"/>
</dbReference>
<dbReference type="Pfam" id="PF02321">
    <property type="entry name" value="OEP"/>
    <property type="match status" value="2"/>
</dbReference>
<dbReference type="SUPFAM" id="SSF56954">
    <property type="entry name" value="Outer membrane efflux proteins (OEP)"/>
    <property type="match status" value="1"/>
</dbReference>
<evidence type="ECO:0000256" key="6">
    <source>
        <dbReference type="ARBA" id="ARBA00023136"/>
    </source>
</evidence>
<protein>
    <submittedName>
        <fullName evidence="9">TolC family outer membrane protein</fullName>
    </submittedName>
</protein>
<dbReference type="PANTHER" id="PTHR30026">
    <property type="entry name" value="OUTER MEMBRANE PROTEIN TOLC"/>
    <property type="match status" value="1"/>
</dbReference>
<keyword evidence="8" id="KW-1185">Reference proteome</keyword>
<dbReference type="InterPro" id="IPR003423">
    <property type="entry name" value="OMP_efflux"/>
</dbReference>
<dbReference type="NCBIfam" id="TIGR01844">
    <property type="entry name" value="type_I_sec_TolC"/>
    <property type="match status" value="1"/>
</dbReference>
<evidence type="ECO:0000313" key="8">
    <source>
        <dbReference type="Proteomes" id="UP000675920"/>
    </source>
</evidence>
<evidence type="ECO:0000313" key="9">
    <source>
        <dbReference type="RefSeq" id="WP_245591288.1"/>
    </source>
</evidence>